<dbReference type="AlphaFoldDB" id="A0A2P5X685"/>
<organism evidence="1 2">
    <name type="scientific">Gossypium barbadense</name>
    <name type="common">Sea Island cotton</name>
    <name type="synonym">Hibiscus barbadensis</name>
    <dbReference type="NCBI Taxonomy" id="3634"/>
    <lineage>
        <taxon>Eukaryota</taxon>
        <taxon>Viridiplantae</taxon>
        <taxon>Streptophyta</taxon>
        <taxon>Embryophyta</taxon>
        <taxon>Tracheophyta</taxon>
        <taxon>Spermatophyta</taxon>
        <taxon>Magnoliopsida</taxon>
        <taxon>eudicotyledons</taxon>
        <taxon>Gunneridae</taxon>
        <taxon>Pentapetalae</taxon>
        <taxon>rosids</taxon>
        <taxon>malvids</taxon>
        <taxon>Malvales</taxon>
        <taxon>Malvaceae</taxon>
        <taxon>Malvoideae</taxon>
        <taxon>Gossypium</taxon>
    </lineage>
</organism>
<evidence type="ECO:0000313" key="1">
    <source>
        <dbReference type="EMBL" id="PPR98848.1"/>
    </source>
</evidence>
<evidence type="ECO:0000313" key="2">
    <source>
        <dbReference type="Proteomes" id="UP000239757"/>
    </source>
</evidence>
<dbReference type="Proteomes" id="UP000239757">
    <property type="component" value="Unassembled WGS sequence"/>
</dbReference>
<gene>
    <name evidence="1" type="ORF">GOBAR_AA21821</name>
</gene>
<sequence>MLRRGIGAVARLQSRRAAGSRWMFRLQTRPPRPAKNRLRGHILSDSWPTTVCMAAFLGTVELALSSDAQLLAAPAVGEWESRRRRAFREFRETVVRGLCCHEFVAAR</sequence>
<reference evidence="1 2" key="1">
    <citation type="submission" date="2015-01" db="EMBL/GenBank/DDBJ databases">
        <title>Genome of allotetraploid Gossypium barbadense reveals genomic plasticity and fiber elongation in cotton evolution.</title>
        <authorList>
            <person name="Chen X."/>
            <person name="Liu X."/>
            <person name="Zhao B."/>
            <person name="Zheng H."/>
            <person name="Hu Y."/>
            <person name="Lu G."/>
            <person name="Yang C."/>
            <person name="Chen J."/>
            <person name="Shan C."/>
            <person name="Zhang L."/>
            <person name="Zhou Y."/>
            <person name="Wang L."/>
            <person name="Guo W."/>
            <person name="Bai Y."/>
            <person name="Ruan J."/>
            <person name="Shangguan X."/>
            <person name="Mao Y."/>
            <person name="Jiang J."/>
            <person name="Zhu Y."/>
            <person name="Lei J."/>
            <person name="Kang H."/>
            <person name="Chen S."/>
            <person name="He X."/>
            <person name="Wang R."/>
            <person name="Wang Y."/>
            <person name="Chen J."/>
            <person name="Wang L."/>
            <person name="Yu S."/>
            <person name="Wang B."/>
            <person name="Wei J."/>
            <person name="Song S."/>
            <person name="Lu X."/>
            <person name="Gao Z."/>
            <person name="Gu W."/>
            <person name="Deng X."/>
            <person name="Ma D."/>
            <person name="Wang S."/>
            <person name="Liang W."/>
            <person name="Fang L."/>
            <person name="Cai C."/>
            <person name="Zhu X."/>
            <person name="Zhou B."/>
            <person name="Zhang Y."/>
            <person name="Chen Z."/>
            <person name="Xu S."/>
            <person name="Zhu R."/>
            <person name="Wang S."/>
            <person name="Zhang T."/>
            <person name="Zhao G."/>
        </authorList>
    </citation>
    <scope>NUCLEOTIDE SEQUENCE [LARGE SCALE GENOMIC DNA]</scope>
    <source>
        <strain evidence="2">cv. Xinhai21</strain>
        <tissue evidence="1">Leaf</tissue>
    </source>
</reference>
<proteinExistence type="predicted"/>
<protein>
    <submittedName>
        <fullName evidence="1">Uncharacterized protein</fullName>
    </submittedName>
</protein>
<name>A0A2P5X685_GOSBA</name>
<dbReference type="EMBL" id="KZ665582">
    <property type="protein sequence ID" value="PPR98848.1"/>
    <property type="molecule type" value="Genomic_DNA"/>
</dbReference>
<accession>A0A2P5X685</accession>